<proteinExistence type="predicted"/>
<reference evidence="2" key="1">
    <citation type="submission" date="2020-03" db="EMBL/GenBank/DDBJ databases">
        <title>The deep terrestrial virosphere.</title>
        <authorList>
            <person name="Holmfeldt K."/>
            <person name="Nilsson E."/>
            <person name="Simone D."/>
            <person name="Lopez-Fernandez M."/>
            <person name="Wu X."/>
            <person name="de Brujin I."/>
            <person name="Lundin D."/>
            <person name="Andersson A."/>
            <person name="Bertilsson S."/>
            <person name="Dopson M."/>
        </authorList>
    </citation>
    <scope>NUCLEOTIDE SEQUENCE</scope>
    <source>
        <strain evidence="1">MM415A00984</strain>
        <strain evidence="2">MM415B03861</strain>
    </source>
</reference>
<sequence>MGQESVEIKSKGQALGTMDYEFPDTLEDALEVDGEDKVYKLYAMQRKIRAIDAKRRELTGGGLPRALVKALKSADPDVIRRIAEEMGLDIE</sequence>
<accession>A0A6M3LIV8</accession>
<dbReference type="AlphaFoldDB" id="A0A6M3LIV8"/>
<evidence type="ECO:0000313" key="1">
    <source>
        <dbReference type="EMBL" id="QJA78804.1"/>
    </source>
</evidence>
<gene>
    <name evidence="1" type="ORF">MM415A00984_0019</name>
    <name evidence="2" type="ORF">MM415B03861_0001</name>
</gene>
<dbReference type="EMBL" id="MT142354">
    <property type="protein sequence ID" value="QJA78804.1"/>
    <property type="molecule type" value="Genomic_DNA"/>
</dbReference>
<name>A0A6M3LIV8_9ZZZZ</name>
<dbReference type="EMBL" id="MT143230">
    <property type="protein sequence ID" value="QJA94413.1"/>
    <property type="molecule type" value="Genomic_DNA"/>
</dbReference>
<evidence type="ECO:0000313" key="2">
    <source>
        <dbReference type="EMBL" id="QJA94413.1"/>
    </source>
</evidence>
<organism evidence="2">
    <name type="scientific">viral metagenome</name>
    <dbReference type="NCBI Taxonomy" id="1070528"/>
    <lineage>
        <taxon>unclassified sequences</taxon>
        <taxon>metagenomes</taxon>
        <taxon>organismal metagenomes</taxon>
    </lineage>
</organism>
<protein>
    <submittedName>
        <fullName evidence="2">Uncharacterized protein</fullName>
    </submittedName>
</protein>